<accession>A0A3M7RZK5</accession>
<protein>
    <submittedName>
        <fullName evidence="1">Uncharacterized protein</fullName>
    </submittedName>
</protein>
<evidence type="ECO:0000313" key="1">
    <source>
        <dbReference type="EMBL" id="RNA29003.1"/>
    </source>
</evidence>
<dbReference type="AlphaFoldDB" id="A0A3M7RZK5"/>
<keyword evidence="2" id="KW-1185">Reference proteome</keyword>
<name>A0A3M7RZK5_BRAPC</name>
<dbReference type="Proteomes" id="UP000276133">
    <property type="component" value="Unassembled WGS sequence"/>
</dbReference>
<proteinExistence type="predicted"/>
<evidence type="ECO:0000313" key="2">
    <source>
        <dbReference type="Proteomes" id="UP000276133"/>
    </source>
</evidence>
<dbReference type="EMBL" id="REGN01002300">
    <property type="protein sequence ID" value="RNA29003.1"/>
    <property type="molecule type" value="Genomic_DNA"/>
</dbReference>
<organism evidence="1 2">
    <name type="scientific">Brachionus plicatilis</name>
    <name type="common">Marine rotifer</name>
    <name type="synonym">Brachionus muelleri</name>
    <dbReference type="NCBI Taxonomy" id="10195"/>
    <lineage>
        <taxon>Eukaryota</taxon>
        <taxon>Metazoa</taxon>
        <taxon>Spiralia</taxon>
        <taxon>Gnathifera</taxon>
        <taxon>Rotifera</taxon>
        <taxon>Eurotatoria</taxon>
        <taxon>Monogononta</taxon>
        <taxon>Pseudotrocha</taxon>
        <taxon>Ploima</taxon>
        <taxon>Brachionidae</taxon>
        <taxon>Brachionus</taxon>
    </lineage>
</organism>
<gene>
    <name evidence="1" type="ORF">BpHYR1_002610</name>
</gene>
<sequence length="120" mass="14030">MYLNGEFKSYFEQAITRARGPPSALALILGSCTLPGQLSMNNHVCLIGGQIFYFIVHIKSYYLFVNLYRALAPSEEFRETYMIVHGQLSGKVMLFFNIKGYFKRFYIQYENQFEIICQRI</sequence>
<reference evidence="1 2" key="1">
    <citation type="journal article" date="2018" name="Sci. Rep.">
        <title>Genomic signatures of local adaptation to the degree of environmental predictability in rotifers.</title>
        <authorList>
            <person name="Franch-Gras L."/>
            <person name="Hahn C."/>
            <person name="Garcia-Roger E.M."/>
            <person name="Carmona M.J."/>
            <person name="Serra M."/>
            <person name="Gomez A."/>
        </authorList>
    </citation>
    <scope>NUCLEOTIDE SEQUENCE [LARGE SCALE GENOMIC DNA]</scope>
    <source>
        <strain evidence="1">HYR1</strain>
    </source>
</reference>
<comment type="caution">
    <text evidence="1">The sequence shown here is derived from an EMBL/GenBank/DDBJ whole genome shotgun (WGS) entry which is preliminary data.</text>
</comment>